<dbReference type="STRING" id="41875.K8E8U1"/>
<dbReference type="KEGG" id="bpg:Bathy01g07000"/>
<feature type="compositionally biased region" description="Basic residues" evidence="1">
    <location>
        <begin position="23"/>
        <end position="36"/>
    </location>
</feature>
<protein>
    <submittedName>
        <fullName evidence="2">Phosphoribulokinase/uridine kinase family protein</fullName>
    </submittedName>
</protein>
<dbReference type="Gene3D" id="3.40.50.300">
    <property type="entry name" value="P-loop containing nucleotide triphosphate hydrolases"/>
    <property type="match status" value="1"/>
</dbReference>
<keyword evidence="3" id="KW-1185">Reference proteome</keyword>
<evidence type="ECO:0000313" key="3">
    <source>
        <dbReference type="Proteomes" id="UP000198341"/>
    </source>
</evidence>
<reference evidence="2 3" key="1">
    <citation type="submission" date="2011-10" db="EMBL/GenBank/DDBJ databases">
        <authorList>
            <person name="Genoscope - CEA"/>
        </authorList>
    </citation>
    <scope>NUCLEOTIDE SEQUENCE [LARGE SCALE GENOMIC DNA]</scope>
    <source>
        <strain evidence="2 3">RCC 1105</strain>
    </source>
</reference>
<feature type="compositionally biased region" description="Acidic residues" evidence="1">
    <location>
        <begin position="144"/>
        <end position="156"/>
    </location>
</feature>
<feature type="compositionally biased region" description="Low complexity" evidence="1">
    <location>
        <begin position="157"/>
        <end position="168"/>
    </location>
</feature>
<gene>
    <name evidence="2" type="ORF">Bathy01g07000</name>
</gene>
<dbReference type="eggNOG" id="KOG2702">
    <property type="taxonomic scope" value="Eukaryota"/>
</dbReference>
<dbReference type="Proteomes" id="UP000198341">
    <property type="component" value="Chromosome 1"/>
</dbReference>
<evidence type="ECO:0000256" key="1">
    <source>
        <dbReference type="SAM" id="MobiDB-lite"/>
    </source>
</evidence>
<dbReference type="GeneID" id="19018434"/>
<dbReference type="InterPro" id="IPR027417">
    <property type="entry name" value="P-loop_NTPase"/>
</dbReference>
<accession>K8E8U1</accession>
<dbReference type="EMBL" id="FO082278">
    <property type="protein sequence ID" value="CCO14067.1"/>
    <property type="molecule type" value="Genomic_DNA"/>
</dbReference>
<feature type="compositionally biased region" description="Low complexity" evidence="1">
    <location>
        <begin position="13"/>
        <end position="22"/>
    </location>
</feature>
<feature type="region of interest" description="Disordered" evidence="1">
    <location>
        <begin position="12"/>
        <end position="36"/>
    </location>
</feature>
<dbReference type="RefSeq" id="XP_007515188.1">
    <property type="nucleotide sequence ID" value="XM_007515126.1"/>
</dbReference>
<name>K8E8U1_9CHLO</name>
<evidence type="ECO:0000313" key="2">
    <source>
        <dbReference type="EMBL" id="CCO14067.1"/>
    </source>
</evidence>
<proteinExistence type="predicted"/>
<sequence length="340" mass="37946">MTTFGCCYRCAPSSPSSSSSSSLRRRSNRRSNRRRRSNTIIGVESKFTFLPSSAESFANTNAISDTTTFLDVARACARRLRLAKELHPSGKDAQIIVGIAGPPGGGKSTLAKQVCRQFRKLERRKSANTASSGGGGDRGGGVNEELEEDENEENENEQNTNNNSNNNESAAYDIAIVPMDGYHYYRSQLEKMDNPQHALAKRGAPFTFDSERFVNDIVNLRKSGSGSFPSFDHGKGDPVENDILVEYKRHKIILVEGNYLFLPEQPWSRLLDETCFDEAWYVNCPVDEATKRVIDRHVRTGKTKETAELRAYSNDLVNAKLVDANKRFADVMIPNAKRFS</sequence>
<dbReference type="SUPFAM" id="SSF52540">
    <property type="entry name" value="P-loop containing nucleoside triphosphate hydrolases"/>
    <property type="match status" value="1"/>
</dbReference>
<feature type="region of interest" description="Disordered" evidence="1">
    <location>
        <begin position="121"/>
        <end position="168"/>
    </location>
</feature>
<dbReference type="OrthoDB" id="6362633at2759"/>
<dbReference type="PANTHER" id="PTHR10285">
    <property type="entry name" value="URIDINE KINASE"/>
    <property type="match status" value="1"/>
</dbReference>
<organism evidence="2 3">
    <name type="scientific">Bathycoccus prasinos</name>
    <dbReference type="NCBI Taxonomy" id="41875"/>
    <lineage>
        <taxon>Eukaryota</taxon>
        <taxon>Viridiplantae</taxon>
        <taxon>Chlorophyta</taxon>
        <taxon>Mamiellophyceae</taxon>
        <taxon>Mamiellales</taxon>
        <taxon>Bathycoccaceae</taxon>
        <taxon>Bathycoccus</taxon>
    </lineage>
</organism>
<feature type="compositionally biased region" description="Gly residues" evidence="1">
    <location>
        <begin position="132"/>
        <end position="142"/>
    </location>
</feature>
<dbReference type="AlphaFoldDB" id="K8E8U1"/>